<comment type="caution">
    <text evidence="5">The sequence shown here is derived from an EMBL/GenBank/DDBJ whole genome shotgun (WGS) entry which is preliminary data.</text>
</comment>
<keyword evidence="2" id="KW-0813">Transport</keyword>
<evidence type="ECO:0000256" key="3">
    <source>
        <dbReference type="ARBA" id="ARBA00022729"/>
    </source>
</evidence>
<dbReference type="SUPFAM" id="SSF53850">
    <property type="entry name" value="Periplasmic binding protein-like II"/>
    <property type="match status" value="1"/>
</dbReference>
<organism evidence="5 6">
    <name type="scientific">candidate division Kazan bacterium RIFCSPLOWO2_01_FULL_48_13</name>
    <dbReference type="NCBI Taxonomy" id="1798539"/>
    <lineage>
        <taxon>Bacteria</taxon>
        <taxon>Bacteria division Kazan-3B-28</taxon>
    </lineage>
</organism>
<sequence>MKKLTSILSLSLISVLILTAAGCATRSTGSQVKIDDTTPIVLQYDRLFDDSTVLDETIKRYQEDHPNITVVVRKVNLQPGETIYDYQADLIKQIADGNGPDMFMIHNDWLPYNKNHISPMPAEMMNTQTYSDTFYQVAIDDFVDANRIYAVPYYLDNLMLFYNSDIFDEAGIRRPPQTWQELVDMVPKLTQYGTGDTIKQSAIPLGVADSIPRFAEILAALIMQYGGEMTTADHTKSTFDLPAPNSNPPYFSGREALQFYTDFANPKSAVYTYTDAKNSDGSFKFPIDVQAFMEGKAAMMIGYAYQVANIKKFAPNLTFETTALPQLRPGEPLTVANYWGETVSKNSKHPNEAWDFINFVVKNQYNYAWASQRVPATKDSRDSYIDRQYYGPVAQQANNSKSWYRHNSPAVEEIFGQMVNSVLHSGVAVSTAIDTAARDINKLSS</sequence>
<dbReference type="EMBL" id="METE01000004">
    <property type="protein sequence ID" value="OGB85457.1"/>
    <property type="molecule type" value="Genomic_DNA"/>
</dbReference>
<dbReference type="InterPro" id="IPR006059">
    <property type="entry name" value="SBP"/>
</dbReference>
<evidence type="ECO:0008006" key="7">
    <source>
        <dbReference type="Google" id="ProtNLM"/>
    </source>
</evidence>
<dbReference type="PANTHER" id="PTHR30061:SF50">
    <property type="entry name" value="MALTOSE_MALTODEXTRIN-BINDING PERIPLASMIC PROTEIN"/>
    <property type="match status" value="1"/>
</dbReference>
<feature type="signal peptide" evidence="4">
    <location>
        <begin position="1"/>
        <end position="20"/>
    </location>
</feature>
<protein>
    <recommendedName>
        <fullName evidence="7">ABC transporter substrate-binding protein</fullName>
    </recommendedName>
</protein>
<dbReference type="PROSITE" id="PS51257">
    <property type="entry name" value="PROKAR_LIPOPROTEIN"/>
    <property type="match status" value="1"/>
</dbReference>
<dbReference type="GO" id="GO:0055052">
    <property type="term" value="C:ATP-binding cassette (ABC) transporter complex, substrate-binding subunit-containing"/>
    <property type="evidence" value="ECO:0007669"/>
    <property type="project" value="TreeGrafter"/>
</dbReference>
<evidence type="ECO:0000313" key="5">
    <source>
        <dbReference type="EMBL" id="OGB85457.1"/>
    </source>
</evidence>
<keyword evidence="3 4" id="KW-0732">Signal</keyword>
<accession>A0A1F4PP40</accession>
<evidence type="ECO:0000256" key="1">
    <source>
        <dbReference type="ARBA" id="ARBA00008520"/>
    </source>
</evidence>
<dbReference type="PANTHER" id="PTHR30061">
    <property type="entry name" value="MALTOSE-BINDING PERIPLASMIC PROTEIN"/>
    <property type="match status" value="1"/>
</dbReference>
<dbReference type="Pfam" id="PF13416">
    <property type="entry name" value="SBP_bac_8"/>
    <property type="match status" value="1"/>
</dbReference>
<evidence type="ECO:0000313" key="6">
    <source>
        <dbReference type="Proteomes" id="UP000179010"/>
    </source>
</evidence>
<proteinExistence type="inferred from homology"/>
<name>A0A1F4PP40_UNCK3</name>
<dbReference type="Proteomes" id="UP000179010">
    <property type="component" value="Unassembled WGS sequence"/>
</dbReference>
<evidence type="ECO:0000256" key="2">
    <source>
        <dbReference type="ARBA" id="ARBA00022448"/>
    </source>
</evidence>
<comment type="similarity">
    <text evidence="1">Belongs to the bacterial solute-binding protein 1 family.</text>
</comment>
<dbReference type="GO" id="GO:1901982">
    <property type="term" value="F:maltose binding"/>
    <property type="evidence" value="ECO:0007669"/>
    <property type="project" value="TreeGrafter"/>
</dbReference>
<dbReference type="GO" id="GO:0042956">
    <property type="term" value="P:maltodextrin transmembrane transport"/>
    <property type="evidence" value="ECO:0007669"/>
    <property type="project" value="TreeGrafter"/>
</dbReference>
<evidence type="ECO:0000256" key="4">
    <source>
        <dbReference type="SAM" id="SignalP"/>
    </source>
</evidence>
<dbReference type="AlphaFoldDB" id="A0A1F4PP40"/>
<dbReference type="Gene3D" id="3.40.190.10">
    <property type="entry name" value="Periplasmic binding protein-like II"/>
    <property type="match status" value="1"/>
</dbReference>
<reference evidence="5 6" key="1">
    <citation type="journal article" date="2016" name="Nat. Commun.">
        <title>Thousands of microbial genomes shed light on interconnected biogeochemical processes in an aquifer system.</title>
        <authorList>
            <person name="Anantharaman K."/>
            <person name="Brown C.T."/>
            <person name="Hug L.A."/>
            <person name="Sharon I."/>
            <person name="Castelle C.J."/>
            <person name="Probst A.J."/>
            <person name="Thomas B.C."/>
            <person name="Singh A."/>
            <person name="Wilkins M.J."/>
            <person name="Karaoz U."/>
            <person name="Brodie E.L."/>
            <person name="Williams K.H."/>
            <person name="Hubbard S.S."/>
            <person name="Banfield J.F."/>
        </authorList>
    </citation>
    <scope>NUCLEOTIDE SEQUENCE [LARGE SCALE GENOMIC DNA]</scope>
</reference>
<dbReference type="STRING" id="1798539.A2994_02460"/>
<gene>
    <name evidence="5" type="ORF">A2994_02460</name>
</gene>
<feature type="chain" id="PRO_5009513295" description="ABC transporter substrate-binding protein" evidence="4">
    <location>
        <begin position="21"/>
        <end position="445"/>
    </location>
</feature>
<dbReference type="GO" id="GO:0015768">
    <property type="term" value="P:maltose transport"/>
    <property type="evidence" value="ECO:0007669"/>
    <property type="project" value="TreeGrafter"/>
</dbReference>